<proteinExistence type="predicted"/>
<name>A0A372ZXU6_9ACTN</name>
<sequence length="151" mass="14173">MAGGSTGASGGAGGEFVLKPWELHGEGREFEKLGGELTKAVAALEQGLAALGAPWGADQPGSGFATVYGQARGELVGGLRGLAGRVAGVGAGLHTMAARTADADSAAAGGFGATAVPGVSGATAVPGVAGVPGVPGATPGVVPAVPKDMSV</sequence>
<gene>
    <name evidence="1" type="ORF">DR950_22895</name>
</gene>
<keyword evidence="2" id="KW-1185">Reference proteome</keyword>
<reference evidence="1 2" key="1">
    <citation type="submission" date="2018-08" db="EMBL/GenBank/DDBJ databases">
        <title>Diversity &amp; Physiological Properties of Lignin-Decomposing Actinobacteria from Soil.</title>
        <authorList>
            <person name="Roh S.G."/>
            <person name="Kim S.B."/>
        </authorList>
    </citation>
    <scope>NUCLEOTIDE SEQUENCE [LARGE SCALE GENOMIC DNA]</scope>
    <source>
        <strain evidence="1 2">MMS17-GH009</strain>
    </source>
</reference>
<evidence type="ECO:0000313" key="1">
    <source>
        <dbReference type="EMBL" id="RGD60252.1"/>
    </source>
</evidence>
<comment type="caution">
    <text evidence="1">The sequence shown here is derived from an EMBL/GenBank/DDBJ whole genome shotgun (WGS) entry which is preliminary data.</text>
</comment>
<evidence type="ECO:0000313" key="2">
    <source>
        <dbReference type="Proteomes" id="UP000263377"/>
    </source>
</evidence>
<organism evidence="1 2">
    <name type="scientific">Kitasatospora xanthocidica</name>
    <dbReference type="NCBI Taxonomy" id="83382"/>
    <lineage>
        <taxon>Bacteria</taxon>
        <taxon>Bacillati</taxon>
        <taxon>Actinomycetota</taxon>
        <taxon>Actinomycetes</taxon>
        <taxon>Kitasatosporales</taxon>
        <taxon>Streptomycetaceae</taxon>
        <taxon>Kitasatospora</taxon>
    </lineage>
</organism>
<dbReference type="EMBL" id="QVIG01000001">
    <property type="protein sequence ID" value="RGD60252.1"/>
    <property type="molecule type" value="Genomic_DNA"/>
</dbReference>
<evidence type="ECO:0008006" key="3">
    <source>
        <dbReference type="Google" id="ProtNLM"/>
    </source>
</evidence>
<dbReference type="Gene3D" id="1.10.287.1060">
    <property type="entry name" value="ESAT-6-like"/>
    <property type="match status" value="1"/>
</dbReference>
<protein>
    <recommendedName>
        <fullName evidence="3">WXG100 family type VII secretion target</fullName>
    </recommendedName>
</protein>
<accession>A0A372ZXU6</accession>
<dbReference type="AlphaFoldDB" id="A0A372ZXU6"/>
<dbReference type="Proteomes" id="UP000263377">
    <property type="component" value="Unassembled WGS sequence"/>
</dbReference>
<dbReference type="RefSeq" id="WP_074001693.1">
    <property type="nucleotide sequence ID" value="NZ_QVIG01000001.1"/>
</dbReference>